<organism evidence="2 3">
    <name type="scientific">Cryomorpha ignava</name>
    <dbReference type="NCBI Taxonomy" id="101383"/>
    <lineage>
        <taxon>Bacteria</taxon>
        <taxon>Pseudomonadati</taxon>
        <taxon>Bacteroidota</taxon>
        <taxon>Flavobacteriia</taxon>
        <taxon>Flavobacteriales</taxon>
        <taxon>Cryomorphaceae</taxon>
        <taxon>Cryomorpha</taxon>
    </lineage>
</organism>
<keyword evidence="1" id="KW-0732">Signal</keyword>
<proteinExistence type="predicted"/>
<feature type="signal peptide" evidence="1">
    <location>
        <begin position="1"/>
        <end position="19"/>
    </location>
</feature>
<dbReference type="RefSeq" id="WP_163282926.1">
    <property type="nucleotide sequence ID" value="NZ_JAAGVY010000002.1"/>
</dbReference>
<keyword evidence="3" id="KW-1185">Reference proteome</keyword>
<protein>
    <submittedName>
        <fullName evidence="2">Uncharacterized protein</fullName>
    </submittedName>
</protein>
<dbReference type="AlphaFoldDB" id="A0A7K3WMG4"/>
<feature type="chain" id="PRO_5029542261" evidence="1">
    <location>
        <begin position="20"/>
        <end position="290"/>
    </location>
</feature>
<sequence length="290" mass="32292">MKKYLFTPLLLCAVVSVFAQPVSKKGEPYLPAEGDWSIAIDAAPFLDYFGNFFSDTENKSPSAQFANNNFAIMAKKFKTDDFSYRASLRLNLLSESYRSFSPEFSTEPTNTTVEDKYTRTFTNVYGSLGIEKRKGNTRIQGFYGLEGMLGFGTEAHKFEYGNKINQENTNPDRSEFTIDFQDNPEVVTNITESGGFITDYKLGTTFSVGARAFIGAEVFVFPKWSIGFEYGFSAAFFYTGNGSITSEQWTIPIGGNSEQYVTTITDQGGSSAFKIDNDNSGGAIFMSFYF</sequence>
<comment type="caution">
    <text evidence="2">The sequence shown here is derived from an EMBL/GenBank/DDBJ whole genome shotgun (WGS) entry which is preliminary data.</text>
</comment>
<dbReference type="EMBL" id="JAAGVY010000002">
    <property type="protein sequence ID" value="NEN22201.1"/>
    <property type="molecule type" value="Genomic_DNA"/>
</dbReference>
<dbReference type="Proteomes" id="UP000486602">
    <property type="component" value="Unassembled WGS sequence"/>
</dbReference>
<accession>A0A7K3WMG4</accession>
<evidence type="ECO:0000313" key="3">
    <source>
        <dbReference type="Proteomes" id="UP000486602"/>
    </source>
</evidence>
<evidence type="ECO:0000256" key="1">
    <source>
        <dbReference type="SAM" id="SignalP"/>
    </source>
</evidence>
<evidence type="ECO:0000313" key="2">
    <source>
        <dbReference type="EMBL" id="NEN22201.1"/>
    </source>
</evidence>
<reference evidence="2 3" key="1">
    <citation type="submission" date="2020-02" db="EMBL/GenBank/DDBJ databases">
        <title>Out from the shadows clarifying the taxonomy of the family Cryomorphaceae and related taxa by utilizing the GTDB taxonomic framework.</title>
        <authorList>
            <person name="Bowman J.P."/>
        </authorList>
    </citation>
    <scope>NUCLEOTIDE SEQUENCE [LARGE SCALE GENOMIC DNA]</scope>
    <source>
        <strain evidence="2 3">QSSC 1-22</strain>
    </source>
</reference>
<gene>
    <name evidence="2" type="ORF">G3O08_01620</name>
</gene>
<name>A0A7K3WMG4_9FLAO</name>